<dbReference type="InterPro" id="IPR036390">
    <property type="entry name" value="WH_DNA-bd_sf"/>
</dbReference>
<dbReference type="EMBL" id="FOYT01000003">
    <property type="protein sequence ID" value="SFR67082.1"/>
    <property type="molecule type" value="Genomic_DNA"/>
</dbReference>
<dbReference type="Proteomes" id="UP000198531">
    <property type="component" value="Unassembled WGS sequence"/>
</dbReference>
<keyword evidence="9" id="KW-1185">Reference proteome</keyword>
<dbReference type="CDD" id="cd18139">
    <property type="entry name" value="HLD_clamp_RarA"/>
    <property type="match status" value="1"/>
</dbReference>
<dbReference type="GO" id="GO:0051301">
    <property type="term" value="P:cell division"/>
    <property type="evidence" value="ECO:0007669"/>
    <property type="project" value="UniProtKB-KW"/>
</dbReference>
<feature type="binding site" evidence="5">
    <location>
        <position position="237"/>
    </location>
    <ligand>
        <name>ATP</name>
        <dbReference type="ChEBI" id="CHEBI:30616"/>
    </ligand>
</feature>
<evidence type="ECO:0000259" key="6">
    <source>
        <dbReference type="SMART" id="SM00382"/>
    </source>
</evidence>
<dbReference type="InterPro" id="IPR050311">
    <property type="entry name" value="ORC1/CDC6"/>
</dbReference>
<evidence type="ECO:0000256" key="2">
    <source>
        <dbReference type="ARBA" id="ARBA00022705"/>
    </source>
</evidence>
<dbReference type="SUPFAM" id="SSF52540">
    <property type="entry name" value="P-loop containing nucleoside triphosphate hydrolases"/>
    <property type="match status" value="1"/>
</dbReference>
<dbReference type="InterPro" id="IPR003593">
    <property type="entry name" value="AAA+_ATPase"/>
</dbReference>
<sequence>MTRQGGPVENASGLGDAFSAQDHVFSKKELLDVGYVPDPSHIVARNEEIRRLATALNPAITGDDPSNVFLYGKTGTGKSLCARYTTNRIVAAASENDVTVGRVIVDCSQENTETRAVRATARGLNDPEETDVTVPESGYGRSRYYSLLWEVLDDRFDVAFVVLDEIDCLDGTDFLMQLSRATEAKKLRHCSVGIVGISNKIKYRDRLEERVKSSLQERELVFTPYDREALREIVRSRLDAFDSGVLSDDAVSECASLAAEEHGDARKAINLLRHTGELAANEGADTITADHVREARTLAERDRVRALLAGATAQQKAALLSVVSLALVEKTRTFKTAEVYAAYEDICADAGLETLSKRRVHDLLREWEFLEVLEIERTGDGRARGSYLQHRLLEDPSVVRSVFDQSDRFAGVGFTSGTVTTTWSNI</sequence>
<keyword evidence="8" id="KW-0131">Cell cycle</keyword>
<dbReference type="Gene3D" id="1.10.8.60">
    <property type="match status" value="1"/>
</dbReference>
<dbReference type="HAMAP" id="MF_01407">
    <property type="entry name" value="ORC1_type_DNA_replic_protein"/>
    <property type="match status" value="1"/>
</dbReference>
<dbReference type="SMART" id="SM01074">
    <property type="entry name" value="Cdc6_C"/>
    <property type="match status" value="1"/>
</dbReference>
<accession>A0A1I6IK40</accession>
<evidence type="ECO:0000256" key="4">
    <source>
        <dbReference type="ARBA" id="ARBA00022840"/>
    </source>
</evidence>
<dbReference type="PANTHER" id="PTHR10763">
    <property type="entry name" value="CELL DIVISION CONTROL PROTEIN 6-RELATED"/>
    <property type="match status" value="1"/>
</dbReference>
<reference evidence="9" key="1">
    <citation type="submission" date="2016-10" db="EMBL/GenBank/DDBJ databases">
        <authorList>
            <person name="Varghese N."/>
            <person name="Submissions S."/>
        </authorList>
    </citation>
    <scope>NUCLEOTIDE SEQUENCE [LARGE SCALE GENOMIC DNA]</scope>
    <source>
        <strain evidence="9">CGMCC 1.7736</strain>
    </source>
</reference>
<dbReference type="PANTHER" id="PTHR10763:SF22">
    <property type="entry name" value="ORC1-TYPE DNA REPLICATION PROTEIN"/>
    <property type="match status" value="1"/>
</dbReference>
<keyword evidence="2 5" id="KW-0235">DNA replication</keyword>
<evidence type="ECO:0000313" key="9">
    <source>
        <dbReference type="Proteomes" id="UP000198531"/>
    </source>
</evidence>
<dbReference type="SMART" id="SM00382">
    <property type="entry name" value="AAA"/>
    <property type="match status" value="1"/>
</dbReference>
<evidence type="ECO:0000313" key="8">
    <source>
        <dbReference type="EMBL" id="SFR67082.1"/>
    </source>
</evidence>
<comment type="similarity">
    <text evidence="1 5">Belongs to the CDC6/cdc18 family.</text>
</comment>
<dbReference type="InterPro" id="IPR015163">
    <property type="entry name" value="Cdc6_C"/>
</dbReference>
<name>A0A1I6IK40_9EURY</name>
<dbReference type="InterPro" id="IPR014277">
    <property type="entry name" value="Orc1/Cdc6_arc"/>
</dbReference>
<dbReference type="Pfam" id="PF09079">
    <property type="entry name" value="WHD_Cdc6"/>
    <property type="match status" value="1"/>
</dbReference>
<dbReference type="AlphaFoldDB" id="A0A1I6IK40"/>
<dbReference type="InterPro" id="IPR036388">
    <property type="entry name" value="WH-like_DNA-bd_sf"/>
</dbReference>
<feature type="binding site" evidence="5">
    <location>
        <begin position="76"/>
        <end position="80"/>
    </location>
    <ligand>
        <name>ATP</name>
        <dbReference type="ChEBI" id="CHEBI:30616"/>
    </ligand>
</feature>
<comment type="function">
    <text evidence="5">Involved in regulation of DNA replication.</text>
</comment>
<dbReference type="FunFam" id="1.10.8.60:FF:000073">
    <property type="entry name" value="ORC1-type DNA replication protein"/>
    <property type="match status" value="1"/>
</dbReference>
<dbReference type="GO" id="GO:0006260">
    <property type="term" value="P:DNA replication"/>
    <property type="evidence" value="ECO:0007669"/>
    <property type="project" value="UniProtKB-UniRule"/>
</dbReference>
<keyword evidence="3 5" id="KW-0547">Nucleotide-binding</keyword>
<dbReference type="NCBIfam" id="TIGR02928">
    <property type="entry name" value="orc1/cdc6 family replication initiation protein"/>
    <property type="match status" value="1"/>
</dbReference>
<dbReference type="InterPro" id="IPR049945">
    <property type="entry name" value="AAA_22"/>
</dbReference>
<organism evidence="8 9">
    <name type="scientific">Halogeometricum rufum</name>
    <dbReference type="NCBI Taxonomy" id="553469"/>
    <lineage>
        <taxon>Archaea</taxon>
        <taxon>Methanobacteriati</taxon>
        <taxon>Methanobacteriota</taxon>
        <taxon>Stenosarchaea group</taxon>
        <taxon>Halobacteria</taxon>
        <taxon>Halobacteriales</taxon>
        <taxon>Haloferacaceae</taxon>
        <taxon>Halogeometricum</taxon>
    </lineage>
</organism>
<dbReference type="STRING" id="553469.SAMN04487947_3385"/>
<feature type="domain" description="AAA+ ATPase" evidence="6">
    <location>
        <begin position="64"/>
        <end position="244"/>
    </location>
</feature>
<dbReference type="GO" id="GO:0005524">
    <property type="term" value="F:ATP binding"/>
    <property type="evidence" value="ECO:0007669"/>
    <property type="project" value="UniProtKB-UniRule"/>
</dbReference>
<dbReference type="InterPro" id="IPR055237">
    <property type="entry name" value="Cdc6_lid"/>
</dbReference>
<dbReference type="RefSeq" id="WP_089809780.1">
    <property type="nucleotide sequence ID" value="NZ_FOYT01000003.1"/>
</dbReference>
<gene>
    <name evidence="8" type="ORF">SAMN04487947_3385</name>
</gene>
<dbReference type="CDD" id="cd08768">
    <property type="entry name" value="Cdc6_C"/>
    <property type="match status" value="1"/>
</dbReference>
<evidence type="ECO:0000256" key="3">
    <source>
        <dbReference type="ARBA" id="ARBA00022741"/>
    </source>
</evidence>
<protein>
    <recommendedName>
        <fullName evidence="5">ORC1-type DNA replication protein</fullName>
    </recommendedName>
</protein>
<dbReference type="GO" id="GO:0016887">
    <property type="term" value="F:ATP hydrolysis activity"/>
    <property type="evidence" value="ECO:0007669"/>
    <property type="project" value="InterPro"/>
</dbReference>
<feature type="domain" description="Cdc6 C-terminal" evidence="7">
    <location>
        <begin position="319"/>
        <end position="403"/>
    </location>
</feature>
<evidence type="ECO:0000256" key="5">
    <source>
        <dbReference type="HAMAP-Rule" id="MF_01407"/>
    </source>
</evidence>
<dbReference type="Pfam" id="PF13401">
    <property type="entry name" value="AAA_22"/>
    <property type="match status" value="1"/>
</dbReference>
<evidence type="ECO:0000259" key="7">
    <source>
        <dbReference type="SMART" id="SM01074"/>
    </source>
</evidence>
<feature type="binding site" evidence="5">
    <location>
        <position position="225"/>
    </location>
    <ligand>
        <name>ATP</name>
        <dbReference type="ChEBI" id="CHEBI:30616"/>
    </ligand>
</feature>
<dbReference type="Pfam" id="PF22703">
    <property type="entry name" value="Cdc6_lid"/>
    <property type="match status" value="1"/>
</dbReference>
<keyword evidence="4 5" id="KW-0067">ATP-binding</keyword>
<proteinExistence type="inferred from homology"/>
<dbReference type="Gene3D" id="3.40.50.300">
    <property type="entry name" value="P-loop containing nucleotide triphosphate hydrolases"/>
    <property type="match status" value="1"/>
</dbReference>
<dbReference type="SUPFAM" id="SSF46785">
    <property type="entry name" value="Winged helix' DNA-binding domain"/>
    <property type="match status" value="1"/>
</dbReference>
<dbReference type="Gene3D" id="1.10.10.10">
    <property type="entry name" value="Winged helix-like DNA-binding domain superfamily/Winged helix DNA-binding domain"/>
    <property type="match status" value="1"/>
</dbReference>
<evidence type="ECO:0000256" key="1">
    <source>
        <dbReference type="ARBA" id="ARBA00006184"/>
    </source>
</evidence>
<keyword evidence="8" id="KW-0132">Cell division</keyword>
<dbReference type="InterPro" id="IPR027417">
    <property type="entry name" value="P-loop_NTPase"/>
</dbReference>
<dbReference type="OrthoDB" id="195574at2157"/>